<dbReference type="InterPro" id="IPR023393">
    <property type="entry name" value="START-like_dom_sf"/>
</dbReference>
<evidence type="ECO:0000259" key="2">
    <source>
        <dbReference type="Pfam" id="PF08327"/>
    </source>
</evidence>
<dbReference type="CDD" id="cd08899">
    <property type="entry name" value="SRPBCC_CalC_Aha1-like_6"/>
    <property type="match status" value="1"/>
</dbReference>
<reference evidence="4" key="1">
    <citation type="journal article" date="2019" name="Int. J. Syst. Evol. Microbiol.">
        <title>The Global Catalogue of Microorganisms (GCM) 10K type strain sequencing project: providing services to taxonomists for standard genome sequencing and annotation.</title>
        <authorList>
            <consortium name="The Broad Institute Genomics Platform"/>
            <consortium name="The Broad Institute Genome Sequencing Center for Infectious Disease"/>
            <person name="Wu L."/>
            <person name="Ma J."/>
        </authorList>
    </citation>
    <scope>NUCLEOTIDE SEQUENCE [LARGE SCALE GENOMIC DNA]</scope>
    <source>
        <strain evidence="4">JCM 10696</strain>
    </source>
</reference>
<feature type="domain" description="Activator of Hsp90 ATPase homologue 1/2-like C-terminal" evidence="2">
    <location>
        <begin position="23"/>
        <end position="137"/>
    </location>
</feature>
<dbReference type="InterPro" id="IPR013538">
    <property type="entry name" value="ASHA1/2-like_C"/>
</dbReference>
<comment type="similarity">
    <text evidence="1">Belongs to the AHA1 family.</text>
</comment>
<gene>
    <name evidence="3" type="ORF">GCM10009550_39290</name>
</gene>
<keyword evidence="4" id="KW-1185">Reference proteome</keyword>
<evidence type="ECO:0000313" key="4">
    <source>
        <dbReference type="Proteomes" id="UP001500665"/>
    </source>
</evidence>
<proteinExistence type="inferred from homology"/>
<dbReference type="RefSeq" id="WP_344242311.1">
    <property type="nucleotide sequence ID" value="NZ_BAAAHH010000015.1"/>
</dbReference>
<dbReference type="Gene3D" id="3.30.530.20">
    <property type="match status" value="1"/>
</dbReference>
<organism evidence="3 4">
    <name type="scientific">Actinocorallia libanotica</name>
    <dbReference type="NCBI Taxonomy" id="46162"/>
    <lineage>
        <taxon>Bacteria</taxon>
        <taxon>Bacillati</taxon>
        <taxon>Actinomycetota</taxon>
        <taxon>Actinomycetes</taxon>
        <taxon>Streptosporangiales</taxon>
        <taxon>Thermomonosporaceae</taxon>
        <taxon>Actinocorallia</taxon>
    </lineage>
</organism>
<comment type="caution">
    <text evidence="3">The sequence shown here is derived from an EMBL/GenBank/DDBJ whole genome shotgun (WGS) entry which is preliminary data.</text>
</comment>
<accession>A0ABP4BUF3</accession>
<dbReference type="EMBL" id="BAAAHH010000015">
    <property type="protein sequence ID" value="GAA0955061.1"/>
    <property type="molecule type" value="Genomic_DNA"/>
</dbReference>
<dbReference type="Pfam" id="PF08327">
    <property type="entry name" value="AHSA1"/>
    <property type="match status" value="1"/>
</dbReference>
<name>A0ABP4BUF3_9ACTN</name>
<sequence>MTPTGKLITTGEGRDLVLVRTYRAPIEDVWASVTEPERTARWFGPWEGDAAPGATIRVRMSFEEDEPWCETRIDACEPPHRLALSMSDASGDWRVELLLAETAGVTELRFAHHLAPGAPLAEMGAGWEYYLDLLTAAREGAPRPSFTDYYPAMKPYYDALT</sequence>
<protein>
    <recommendedName>
        <fullName evidence="2">Activator of Hsp90 ATPase homologue 1/2-like C-terminal domain-containing protein</fullName>
    </recommendedName>
</protein>
<evidence type="ECO:0000313" key="3">
    <source>
        <dbReference type="EMBL" id="GAA0955061.1"/>
    </source>
</evidence>
<dbReference type="SUPFAM" id="SSF55961">
    <property type="entry name" value="Bet v1-like"/>
    <property type="match status" value="1"/>
</dbReference>
<dbReference type="Proteomes" id="UP001500665">
    <property type="component" value="Unassembled WGS sequence"/>
</dbReference>
<evidence type="ECO:0000256" key="1">
    <source>
        <dbReference type="ARBA" id="ARBA00006817"/>
    </source>
</evidence>